<evidence type="ECO:0000313" key="2">
    <source>
        <dbReference type="EMBL" id="BAN65627.1"/>
    </source>
</evidence>
<accession>S6BNC6</accession>
<evidence type="ECO:0000256" key="1">
    <source>
        <dbReference type="SAM" id="MobiDB-lite"/>
    </source>
</evidence>
<feature type="region of interest" description="Disordered" evidence="1">
    <location>
        <begin position="66"/>
        <end position="94"/>
    </location>
</feature>
<protein>
    <submittedName>
        <fullName evidence="2">Rhoptry-associated protein 1 (RAP-1)</fullName>
    </submittedName>
</protein>
<organism evidence="2">
    <name type="scientific">Babesia bovis</name>
    <dbReference type="NCBI Taxonomy" id="5865"/>
    <lineage>
        <taxon>Eukaryota</taxon>
        <taxon>Sar</taxon>
        <taxon>Alveolata</taxon>
        <taxon>Apicomplexa</taxon>
        <taxon>Aconoidasida</taxon>
        <taxon>Piroplasmida</taxon>
        <taxon>Babesiidae</taxon>
        <taxon>Babesia</taxon>
    </lineage>
</organism>
<sequence length="94" mass="10473">MKTLLNLPRKTYMNLVQAPRISFPSAHESNKKFLNETVGQHTKEFLNGTLETTKDTLHHLGKSTEEANLYDATENTTQANDSTTSNGEDTAGYL</sequence>
<dbReference type="AlphaFoldDB" id="S6BNC6"/>
<reference evidence="2" key="1">
    <citation type="journal article" date="2014" name="BMC Genomics">
        <title>The Babesia bovis gene and promoter model: an update from full-length EST analysis.</title>
        <authorList>
            <person name="Yamagishi J."/>
            <person name="Wakaguri H."/>
            <person name="Yokoyama N."/>
            <person name="Yamashita R."/>
            <person name="Suzuki Y."/>
            <person name="Xuan X."/>
            <person name="Igarashi I."/>
        </authorList>
    </citation>
    <scope>NUCLEOTIDE SEQUENCE</scope>
    <source>
        <strain evidence="2">Texas</strain>
    </source>
</reference>
<name>S6BNC6_BABBO</name>
<gene>
    <name evidence="2" type="primary">BBOV_IV009870</name>
</gene>
<proteinExistence type="evidence at transcript level"/>
<dbReference type="EMBL" id="AK441833">
    <property type="protein sequence ID" value="BAN65627.1"/>
    <property type="molecule type" value="mRNA"/>
</dbReference>
<feature type="compositionally biased region" description="Polar residues" evidence="1">
    <location>
        <begin position="73"/>
        <end position="88"/>
    </location>
</feature>